<dbReference type="GO" id="GO:0008757">
    <property type="term" value="F:S-adenosylmethionine-dependent methyltransferase activity"/>
    <property type="evidence" value="ECO:0007669"/>
    <property type="project" value="InterPro"/>
</dbReference>
<sequence>MMSDHYYTRKPETQHNRQIHEMELRGTRYRFVTDAGVFSKSGIDYGSRVLIDALELPKAARILDVGCGYGPLGIVSAKLVPQGKVTMIDINERAVELARENAALNGVHNVEIIQSDLFEAVQGRKFDVIITNPPIRAGKAVVHQIFEEGAAMLGPGGAMWVVIQKKQGAPSAEAKLESLFERVVEVKKDKGYRIFRAEK</sequence>
<keyword evidence="1" id="KW-0489">Methyltransferase</keyword>
<dbReference type="PANTHER" id="PTHR47816:SF4">
    <property type="entry name" value="RIBOSOMAL RNA SMALL SUBUNIT METHYLTRANSFERASE C"/>
    <property type="match status" value="1"/>
</dbReference>
<feature type="domain" description="Methyltransferase small" evidence="3">
    <location>
        <begin position="29"/>
        <end position="195"/>
    </location>
</feature>
<evidence type="ECO:0000313" key="4">
    <source>
        <dbReference type="EMBL" id="GGG06958.1"/>
    </source>
</evidence>
<dbReference type="GO" id="GO:0032259">
    <property type="term" value="P:methylation"/>
    <property type="evidence" value="ECO:0007669"/>
    <property type="project" value="UniProtKB-KW"/>
</dbReference>
<accession>A0A917D1D0</accession>
<reference evidence="4" key="1">
    <citation type="journal article" date="2014" name="Int. J. Syst. Evol. Microbiol.">
        <title>Complete genome sequence of Corynebacterium casei LMG S-19264T (=DSM 44701T), isolated from a smear-ripened cheese.</title>
        <authorList>
            <consortium name="US DOE Joint Genome Institute (JGI-PGF)"/>
            <person name="Walter F."/>
            <person name="Albersmeier A."/>
            <person name="Kalinowski J."/>
            <person name="Ruckert C."/>
        </authorList>
    </citation>
    <scope>NUCLEOTIDE SEQUENCE</scope>
    <source>
        <strain evidence="4">CGMCC 1.12987</strain>
    </source>
</reference>
<comment type="caution">
    <text evidence="4">The sequence shown here is derived from an EMBL/GenBank/DDBJ whole genome shotgun (WGS) entry which is preliminary data.</text>
</comment>
<keyword evidence="2" id="KW-0808">Transferase</keyword>
<evidence type="ECO:0000256" key="2">
    <source>
        <dbReference type="ARBA" id="ARBA00022679"/>
    </source>
</evidence>
<evidence type="ECO:0000256" key="1">
    <source>
        <dbReference type="ARBA" id="ARBA00022603"/>
    </source>
</evidence>
<dbReference type="InterPro" id="IPR029063">
    <property type="entry name" value="SAM-dependent_MTases_sf"/>
</dbReference>
<organism evidence="4 5">
    <name type="scientific">Paenibacillus abyssi</name>
    <dbReference type="NCBI Taxonomy" id="1340531"/>
    <lineage>
        <taxon>Bacteria</taxon>
        <taxon>Bacillati</taxon>
        <taxon>Bacillota</taxon>
        <taxon>Bacilli</taxon>
        <taxon>Bacillales</taxon>
        <taxon>Paenibacillaceae</taxon>
        <taxon>Paenibacillus</taxon>
    </lineage>
</organism>
<evidence type="ECO:0000259" key="3">
    <source>
        <dbReference type="Pfam" id="PF05175"/>
    </source>
</evidence>
<gene>
    <name evidence="4" type="primary">ybxB</name>
    <name evidence="4" type="ORF">GCM10010916_24890</name>
</gene>
<dbReference type="Gene3D" id="3.40.50.150">
    <property type="entry name" value="Vaccinia Virus protein VP39"/>
    <property type="match status" value="1"/>
</dbReference>
<name>A0A917D1D0_9BACL</name>
<dbReference type="Pfam" id="PF05175">
    <property type="entry name" value="MTS"/>
    <property type="match status" value="1"/>
</dbReference>
<dbReference type="PANTHER" id="PTHR47816">
    <property type="entry name" value="RIBOSOMAL RNA SMALL SUBUNIT METHYLTRANSFERASE C"/>
    <property type="match status" value="1"/>
</dbReference>
<proteinExistence type="predicted"/>
<dbReference type="EMBL" id="BMGR01000007">
    <property type="protein sequence ID" value="GGG06958.1"/>
    <property type="molecule type" value="Genomic_DNA"/>
</dbReference>
<protein>
    <recommendedName>
        <fullName evidence="3">Methyltransferase small domain-containing protein</fullName>
    </recommendedName>
</protein>
<dbReference type="SUPFAM" id="SSF53335">
    <property type="entry name" value="S-adenosyl-L-methionine-dependent methyltransferases"/>
    <property type="match status" value="1"/>
</dbReference>
<evidence type="ECO:0000313" key="5">
    <source>
        <dbReference type="Proteomes" id="UP000644756"/>
    </source>
</evidence>
<dbReference type="InterPro" id="IPR007848">
    <property type="entry name" value="Small_mtfrase_dom"/>
</dbReference>
<dbReference type="CDD" id="cd02440">
    <property type="entry name" value="AdoMet_MTases"/>
    <property type="match status" value="1"/>
</dbReference>
<reference evidence="4" key="2">
    <citation type="submission" date="2020-09" db="EMBL/GenBank/DDBJ databases">
        <authorList>
            <person name="Sun Q."/>
            <person name="Zhou Y."/>
        </authorList>
    </citation>
    <scope>NUCLEOTIDE SEQUENCE</scope>
    <source>
        <strain evidence="4">CGMCC 1.12987</strain>
    </source>
</reference>
<dbReference type="AlphaFoldDB" id="A0A917D1D0"/>
<dbReference type="InterPro" id="IPR046977">
    <property type="entry name" value="RsmC/RlmG"/>
</dbReference>
<keyword evidence="5" id="KW-1185">Reference proteome</keyword>
<dbReference type="Proteomes" id="UP000644756">
    <property type="component" value="Unassembled WGS sequence"/>
</dbReference>